<keyword evidence="2" id="KW-0732">Signal</keyword>
<protein>
    <submittedName>
        <fullName evidence="3">TPR repeat protein</fullName>
    </submittedName>
</protein>
<sequence>MKNVFLFLISFMAFSFAGVNELVQEGTEFHDKGKYDYAIAKYKEAEKLDPKSALVKYELGYSYYAKGDVKQALQFAKEAERLNQDPRLVESIASMVGTIYDAMKMPDSSLEAYKAGFAKAPHSYNIPFNAGVTCMGAKRDVEAAEWFVKATRNTKLHPSTYYYLTFVSENLGNWTDVFSYGMYSLLLTQKKDQMQNMLRILYQNSKGLVTVRAKDTITMNLPKKSKKADLHDAFILAYALANMDSLGNRKFYEKDTTSEQIAEYLAHMFKDAVELIAGFDESHYSNVLTPFYKGLVKENLVDAFVYTIVENADRSVYAKWRLIHANDSKRFYDWIHAEFLKVKK</sequence>
<dbReference type="PROSITE" id="PS50005">
    <property type="entry name" value="TPR"/>
    <property type="match status" value="2"/>
</dbReference>
<dbReference type="Pfam" id="PF13414">
    <property type="entry name" value="TPR_11"/>
    <property type="match status" value="1"/>
</dbReference>
<proteinExistence type="predicted"/>
<dbReference type="InterPro" id="IPR011990">
    <property type="entry name" value="TPR-like_helical_dom_sf"/>
</dbReference>
<dbReference type="InterPro" id="IPR019734">
    <property type="entry name" value="TPR_rpt"/>
</dbReference>
<feature type="signal peptide" evidence="2">
    <location>
        <begin position="1"/>
        <end position="17"/>
    </location>
</feature>
<evidence type="ECO:0000256" key="2">
    <source>
        <dbReference type="SAM" id="SignalP"/>
    </source>
</evidence>
<dbReference type="Proteomes" id="UP000231134">
    <property type="component" value="Unassembled WGS sequence"/>
</dbReference>
<name>A0A2M9A6G4_9BACT</name>
<organism evidence="3 4">
    <name type="scientific">Hallerella succinigenes</name>
    <dbReference type="NCBI Taxonomy" id="1896222"/>
    <lineage>
        <taxon>Bacteria</taxon>
        <taxon>Pseudomonadati</taxon>
        <taxon>Fibrobacterota</taxon>
        <taxon>Fibrobacteria</taxon>
        <taxon>Fibrobacterales</taxon>
        <taxon>Fibrobacteraceae</taxon>
        <taxon>Hallerella</taxon>
    </lineage>
</organism>
<reference evidence="3 4" key="1">
    <citation type="submission" date="2017-11" db="EMBL/GenBank/DDBJ databases">
        <title>Animal gut microbial communities from fecal samples from Wisconsin, USA.</title>
        <authorList>
            <person name="Neumann A."/>
        </authorList>
    </citation>
    <scope>NUCLEOTIDE SEQUENCE [LARGE SCALE GENOMIC DNA]</scope>
    <source>
        <strain evidence="3 4">UWS3</strain>
    </source>
</reference>
<dbReference type="RefSeq" id="WP_157797909.1">
    <property type="nucleotide sequence ID" value="NZ_JAXFBG010000165.1"/>
</dbReference>
<gene>
    <name evidence="3" type="ORF">BGX16_1273</name>
</gene>
<dbReference type="SMART" id="SM00028">
    <property type="entry name" value="TPR"/>
    <property type="match status" value="3"/>
</dbReference>
<keyword evidence="4" id="KW-1185">Reference proteome</keyword>
<dbReference type="OrthoDB" id="793001at2"/>
<feature type="repeat" description="TPR" evidence="1">
    <location>
        <begin position="53"/>
        <end position="86"/>
    </location>
</feature>
<evidence type="ECO:0000313" key="3">
    <source>
        <dbReference type="EMBL" id="PJJ41311.1"/>
    </source>
</evidence>
<dbReference type="AlphaFoldDB" id="A0A2M9A6G4"/>
<evidence type="ECO:0000313" key="4">
    <source>
        <dbReference type="Proteomes" id="UP000231134"/>
    </source>
</evidence>
<keyword evidence="1" id="KW-0802">TPR repeat</keyword>
<feature type="chain" id="PRO_5014650559" evidence="2">
    <location>
        <begin position="18"/>
        <end position="344"/>
    </location>
</feature>
<feature type="repeat" description="TPR" evidence="1">
    <location>
        <begin position="19"/>
        <end position="52"/>
    </location>
</feature>
<evidence type="ECO:0000256" key="1">
    <source>
        <dbReference type="PROSITE-ProRule" id="PRU00339"/>
    </source>
</evidence>
<dbReference type="Gene3D" id="1.25.40.10">
    <property type="entry name" value="Tetratricopeptide repeat domain"/>
    <property type="match status" value="1"/>
</dbReference>
<comment type="caution">
    <text evidence="3">The sequence shown here is derived from an EMBL/GenBank/DDBJ whole genome shotgun (WGS) entry which is preliminary data.</text>
</comment>
<dbReference type="EMBL" id="PGEX01000001">
    <property type="protein sequence ID" value="PJJ41311.1"/>
    <property type="molecule type" value="Genomic_DNA"/>
</dbReference>
<accession>A0A2M9A6G4</accession>
<dbReference type="SUPFAM" id="SSF48452">
    <property type="entry name" value="TPR-like"/>
    <property type="match status" value="1"/>
</dbReference>